<name>A0A543PRL4_9MICO</name>
<dbReference type="InterPro" id="IPR036465">
    <property type="entry name" value="vWFA_dom_sf"/>
</dbReference>
<evidence type="ECO:0000256" key="1">
    <source>
        <dbReference type="SAM" id="MobiDB-lite"/>
    </source>
</evidence>
<dbReference type="AlphaFoldDB" id="A0A543PRL4"/>
<keyword evidence="2" id="KW-0812">Transmembrane</keyword>
<dbReference type="SUPFAM" id="SSF53300">
    <property type="entry name" value="vWA-like"/>
    <property type="match status" value="1"/>
</dbReference>
<evidence type="ECO:0000259" key="3">
    <source>
        <dbReference type="PROSITE" id="PS50234"/>
    </source>
</evidence>
<feature type="compositionally biased region" description="Basic and acidic residues" evidence="1">
    <location>
        <begin position="33"/>
        <end position="44"/>
    </location>
</feature>
<feature type="transmembrane region" description="Helical" evidence="2">
    <location>
        <begin position="54"/>
        <end position="72"/>
    </location>
</feature>
<dbReference type="Pfam" id="PF13531">
    <property type="entry name" value="SBP_bac_11"/>
    <property type="match status" value="1"/>
</dbReference>
<dbReference type="RefSeq" id="WP_141823475.1">
    <property type="nucleotide sequence ID" value="NZ_BAAAQC010000012.1"/>
</dbReference>
<accession>A0A543PRL4</accession>
<protein>
    <submittedName>
        <fullName evidence="4">von Willebrand factor type A domain-containing protein</fullName>
    </submittedName>
</protein>
<dbReference type="PROSITE" id="PS50234">
    <property type="entry name" value="VWFA"/>
    <property type="match status" value="1"/>
</dbReference>
<keyword evidence="2" id="KW-0472">Membrane</keyword>
<reference evidence="4 5" key="1">
    <citation type="submission" date="2019-06" db="EMBL/GenBank/DDBJ databases">
        <title>Sequencing the genomes of 1000 actinobacteria strains.</title>
        <authorList>
            <person name="Klenk H.-P."/>
        </authorList>
    </citation>
    <scope>NUCLEOTIDE SEQUENCE [LARGE SCALE GENOMIC DNA]</scope>
    <source>
        <strain evidence="4 5">DSM 21776</strain>
    </source>
</reference>
<dbReference type="EMBL" id="VFQF01000002">
    <property type="protein sequence ID" value="TQN46718.1"/>
    <property type="molecule type" value="Genomic_DNA"/>
</dbReference>
<evidence type="ECO:0000256" key="2">
    <source>
        <dbReference type="SAM" id="Phobius"/>
    </source>
</evidence>
<sequence length="574" mass="58258">MTGVGGPGPEGQHVPPPSSTGRRIGPYEQSLIDSRERVEAQARERARRQRRTRTLAAVLVAVLVAGAGYAAWRIVGQRDVATSVPESAAQPTSCAEPTTVRLAVAPAVAPVVAAAAEALSKHPDGPCAAYDIEPAQAYAVAGSLSGSAVPDGWVTDSLGLLDRVEQTSGTKLTATEPFASTGLVVAMPAAAADAVGDDLSWARLLTTSTPVRVPDPNRTTIGRLALGAAASTLDDAKLRAAISGSAKGGSANVSLDGLATSPQPVGAVVTEAEVSAWNAAHPEEALTAIAPREGSAAVAYSLIPVATTSAVRSLVTELGDYLKSDEARTLLQDSGFRMPSGGDAKAPTPLIGTVSIAAAPSPAAIAKATAAWNASAPSAQTLLALDVSGSMLERTKQGTRLAVVQRATVRALGAAAPQTRTSLWAYSQHIGTKGDDQKELVGYGTLGDPAQLAAIEKSLGGLNKMVGGGSGLYDTVAAAYDRAKGTYAAGHTNSVVIVADGPNEDDYGLSLDLLKQRLAAAKDPARPVRVVIIGLGTSVDEKTMKDIAATAGGTYLAAPTVDDLEPVLLQALGG</sequence>
<dbReference type="Proteomes" id="UP000320085">
    <property type="component" value="Unassembled WGS sequence"/>
</dbReference>
<dbReference type="SMART" id="SM00327">
    <property type="entry name" value="VWA"/>
    <property type="match status" value="1"/>
</dbReference>
<feature type="domain" description="VWFA" evidence="3">
    <location>
        <begin position="380"/>
        <end position="572"/>
    </location>
</feature>
<comment type="caution">
    <text evidence="4">The sequence shown here is derived from an EMBL/GenBank/DDBJ whole genome shotgun (WGS) entry which is preliminary data.</text>
</comment>
<feature type="region of interest" description="Disordered" evidence="1">
    <location>
        <begin position="1"/>
        <end position="49"/>
    </location>
</feature>
<evidence type="ECO:0000313" key="5">
    <source>
        <dbReference type="Proteomes" id="UP000320085"/>
    </source>
</evidence>
<organism evidence="4 5">
    <name type="scientific">Humibacillus xanthopallidus</name>
    <dbReference type="NCBI Taxonomy" id="412689"/>
    <lineage>
        <taxon>Bacteria</taxon>
        <taxon>Bacillati</taxon>
        <taxon>Actinomycetota</taxon>
        <taxon>Actinomycetes</taxon>
        <taxon>Micrococcales</taxon>
        <taxon>Intrasporangiaceae</taxon>
        <taxon>Humibacillus</taxon>
    </lineage>
</organism>
<dbReference type="SUPFAM" id="SSF53850">
    <property type="entry name" value="Periplasmic binding protein-like II"/>
    <property type="match status" value="1"/>
</dbReference>
<keyword evidence="2" id="KW-1133">Transmembrane helix</keyword>
<evidence type="ECO:0000313" key="4">
    <source>
        <dbReference type="EMBL" id="TQN46718.1"/>
    </source>
</evidence>
<gene>
    <name evidence="4" type="ORF">FHX52_3447</name>
</gene>
<proteinExistence type="predicted"/>
<dbReference type="OrthoDB" id="5621159at2"/>
<dbReference type="InterPro" id="IPR002035">
    <property type="entry name" value="VWF_A"/>
</dbReference>
<dbReference type="Gene3D" id="3.40.50.410">
    <property type="entry name" value="von Willebrand factor, type A domain"/>
    <property type="match status" value="1"/>
</dbReference>